<evidence type="ECO:0000256" key="2">
    <source>
        <dbReference type="ARBA" id="ARBA00005684"/>
    </source>
</evidence>
<evidence type="ECO:0000256" key="10">
    <source>
        <dbReference type="RuleBase" id="RU361207"/>
    </source>
</evidence>
<reference evidence="11 12" key="1">
    <citation type="journal article" date="2015" name="G3 (Bethesda)">
        <title>Insights into Ongoing Evolution of the Hexachlorocyclohexane Catabolic Pathway from Comparative Genomics of Ten Sphingomonadaceae Strains.</title>
        <authorList>
            <person name="Pearce S.L."/>
            <person name="Oakeshott J.G."/>
            <person name="Pandey G."/>
        </authorList>
    </citation>
    <scope>NUCLEOTIDE SEQUENCE [LARGE SCALE GENOMIC DNA]</scope>
    <source>
        <strain evidence="11 12">LL02</strain>
    </source>
</reference>
<dbReference type="EC" id="2.4.1.25" evidence="3 10"/>
<evidence type="ECO:0000256" key="7">
    <source>
        <dbReference type="ARBA" id="ARBA00023277"/>
    </source>
</evidence>
<dbReference type="RefSeq" id="WP_059150475.1">
    <property type="nucleotide sequence ID" value="NZ_KQ130452.1"/>
</dbReference>
<comment type="similarity">
    <text evidence="2 10">Belongs to the disproportionating enzyme family.</text>
</comment>
<proteinExistence type="inferred from homology"/>
<dbReference type="AlphaFoldDB" id="A0A0J7Y7F5"/>
<dbReference type="InterPro" id="IPR003385">
    <property type="entry name" value="Glyco_hydro_77"/>
</dbReference>
<evidence type="ECO:0000256" key="6">
    <source>
        <dbReference type="ARBA" id="ARBA00022679"/>
    </source>
</evidence>
<dbReference type="PANTHER" id="PTHR32438:SF5">
    <property type="entry name" value="4-ALPHA-GLUCANOTRANSFERASE DPE1, CHLOROPLASTIC_AMYLOPLASTIC"/>
    <property type="match status" value="1"/>
</dbReference>
<evidence type="ECO:0000256" key="9">
    <source>
        <dbReference type="ARBA" id="ARBA00031501"/>
    </source>
</evidence>
<evidence type="ECO:0000256" key="1">
    <source>
        <dbReference type="ARBA" id="ARBA00000439"/>
    </source>
</evidence>
<keyword evidence="5 10" id="KW-0328">Glycosyltransferase</keyword>
<dbReference type="Proteomes" id="UP000052268">
    <property type="component" value="Unassembled WGS sequence"/>
</dbReference>
<keyword evidence="7 10" id="KW-0119">Carbohydrate metabolism</keyword>
<evidence type="ECO:0000313" key="11">
    <source>
        <dbReference type="EMBL" id="KMS59761.1"/>
    </source>
</evidence>
<dbReference type="EMBL" id="JACU01000002">
    <property type="protein sequence ID" value="KMS59761.1"/>
    <property type="molecule type" value="Genomic_DNA"/>
</dbReference>
<protein>
    <recommendedName>
        <fullName evidence="4 10">4-alpha-glucanotransferase</fullName>
        <ecNumber evidence="3 10">2.4.1.25</ecNumber>
    </recommendedName>
    <alternativeName>
        <fullName evidence="8 10">Amylomaltase</fullName>
    </alternativeName>
    <alternativeName>
        <fullName evidence="9 10">Disproportionating enzyme</fullName>
    </alternativeName>
</protein>
<dbReference type="OrthoDB" id="9761577at2"/>
<dbReference type="NCBIfam" id="TIGR00217">
    <property type="entry name" value="malQ"/>
    <property type="match status" value="1"/>
</dbReference>
<comment type="caution">
    <text evidence="11">The sequence shown here is derived from an EMBL/GenBank/DDBJ whole genome shotgun (WGS) entry which is preliminary data.</text>
</comment>
<dbReference type="GO" id="GO:0004134">
    <property type="term" value="F:4-alpha-glucanotransferase activity"/>
    <property type="evidence" value="ECO:0007669"/>
    <property type="project" value="UniProtKB-EC"/>
</dbReference>
<sequence>MQQLHALADAIGLVRTWWNVDGAPQTVSDASLATIATALGYPAATQGEIAASLAQVASERAQPPAMIVADIGQPTPLPAALTEARITAADGTVRDLDVSNWVLPPMDEVGYHALTVNGHAFTLAVAPRQCPSVAALGKGRIWGPAVQIPALRGAAPNSFGTFAELAEAVDTFAARGADAVAINPVHALFAGYGHDFSPYSPSSRLYLNAAMGDPSMLGLPPLDEAEAVNEAALIDWETALPRRLAQMRRLFARLDAATRERIARGNAPHGQGLARQALYDALDVHFRAQGLHGWRAWPTPFHDPEGDAVTAFAHDNAEEVEFHLFTQWLARESLARVQERARASGMAVGLLADLAVGVHTGGADAWAMRGALLQGLTIGAPPDPLGPLGQNWNLTGFSPRGLAQSGYAPWIATIRAALATSGALRIDHAFGLARLWVVPEGQPSSAGAYLTYPFDDLIRLVALEAHLAGALIVAEDLGTMPGGFGPAITRRGMLGMRVLWFERAEDDGFIGTQDYDAQAVAMTGTHDTATVAGWWTGRDLDWAEKLGRLPENTSRAQAEERRDWDRGLLWASLTHNVAPRPASDDPAPVVKAALSRIGAAPCGLAIAPLEDLLAQREQPNLPGTITEHPNWRRRLDAPLSALLAEPDTAARVQALDEARKNPVRDDAQIR</sequence>
<comment type="catalytic activity">
    <reaction evidence="1 10">
        <text>Transfers a segment of a (1-&gt;4)-alpha-D-glucan to a new position in an acceptor, which may be glucose or a (1-&gt;4)-alpha-D-glucan.</text>
        <dbReference type="EC" id="2.4.1.25"/>
    </reaction>
</comment>
<evidence type="ECO:0000256" key="5">
    <source>
        <dbReference type="ARBA" id="ARBA00022676"/>
    </source>
</evidence>
<dbReference type="GO" id="GO:0005975">
    <property type="term" value="P:carbohydrate metabolic process"/>
    <property type="evidence" value="ECO:0007669"/>
    <property type="project" value="InterPro"/>
</dbReference>
<evidence type="ECO:0000256" key="4">
    <source>
        <dbReference type="ARBA" id="ARBA00020295"/>
    </source>
</evidence>
<organism evidence="11 12">
    <name type="scientific">Novosphingobium barchaimii LL02</name>
    <dbReference type="NCBI Taxonomy" id="1114963"/>
    <lineage>
        <taxon>Bacteria</taxon>
        <taxon>Pseudomonadati</taxon>
        <taxon>Pseudomonadota</taxon>
        <taxon>Alphaproteobacteria</taxon>
        <taxon>Sphingomonadales</taxon>
        <taxon>Sphingomonadaceae</taxon>
        <taxon>Novosphingobium</taxon>
    </lineage>
</organism>
<accession>A0A0J7Y7F5</accession>
<dbReference type="InterPro" id="IPR017853">
    <property type="entry name" value="GH"/>
</dbReference>
<dbReference type="Pfam" id="PF02446">
    <property type="entry name" value="Glyco_hydro_77"/>
    <property type="match status" value="1"/>
</dbReference>
<evidence type="ECO:0000256" key="8">
    <source>
        <dbReference type="ARBA" id="ARBA00031423"/>
    </source>
</evidence>
<gene>
    <name evidence="11" type="ORF">V474_11235</name>
</gene>
<keyword evidence="12" id="KW-1185">Reference proteome</keyword>
<keyword evidence="6 10" id="KW-0808">Transferase</keyword>
<dbReference type="PANTHER" id="PTHR32438">
    <property type="entry name" value="4-ALPHA-GLUCANOTRANSFERASE DPE1, CHLOROPLASTIC/AMYLOPLASTIC"/>
    <property type="match status" value="1"/>
</dbReference>
<evidence type="ECO:0000256" key="3">
    <source>
        <dbReference type="ARBA" id="ARBA00012560"/>
    </source>
</evidence>
<evidence type="ECO:0000313" key="12">
    <source>
        <dbReference type="Proteomes" id="UP000052268"/>
    </source>
</evidence>
<dbReference type="SUPFAM" id="SSF51445">
    <property type="entry name" value="(Trans)glycosidases"/>
    <property type="match status" value="1"/>
</dbReference>
<name>A0A0J7Y7F5_9SPHN</name>
<dbReference type="Gene3D" id="3.20.20.80">
    <property type="entry name" value="Glycosidases"/>
    <property type="match status" value="1"/>
</dbReference>
<dbReference type="PATRIC" id="fig|1114963.3.peg.1154"/>